<dbReference type="Gene3D" id="1.25.10.10">
    <property type="entry name" value="Leucine-rich Repeat Variant"/>
    <property type="match status" value="1"/>
</dbReference>
<proteinExistence type="predicted"/>
<dbReference type="NCBIfam" id="NF045662">
    <property type="entry name" value="DVU0298_fam"/>
    <property type="match status" value="1"/>
</dbReference>
<evidence type="ECO:0008006" key="3">
    <source>
        <dbReference type="Google" id="ProtNLM"/>
    </source>
</evidence>
<dbReference type="OrthoDB" id="9774367at2"/>
<name>A0A1M7Y0D1_9BACT</name>
<organism evidence="1 2">
    <name type="scientific">Desulfopila aestuarii DSM 18488</name>
    <dbReference type="NCBI Taxonomy" id="1121416"/>
    <lineage>
        <taxon>Bacteria</taxon>
        <taxon>Pseudomonadati</taxon>
        <taxon>Thermodesulfobacteriota</taxon>
        <taxon>Desulfobulbia</taxon>
        <taxon>Desulfobulbales</taxon>
        <taxon>Desulfocapsaceae</taxon>
        <taxon>Desulfopila</taxon>
    </lineage>
</organism>
<protein>
    <recommendedName>
        <fullName evidence="3">PBS lyase</fullName>
    </recommendedName>
</protein>
<evidence type="ECO:0000313" key="1">
    <source>
        <dbReference type="EMBL" id="SHO45059.1"/>
    </source>
</evidence>
<evidence type="ECO:0000313" key="2">
    <source>
        <dbReference type="Proteomes" id="UP000184603"/>
    </source>
</evidence>
<dbReference type="InterPro" id="IPR011989">
    <property type="entry name" value="ARM-like"/>
</dbReference>
<dbReference type="AlphaFoldDB" id="A0A1M7Y0D1"/>
<dbReference type="InterPro" id="IPR016024">
    <property type="entry name" value="ARM-type_fold"/>
</dbReference>
<dbReference type="EMBL" id="FRFE01000003">
    <property type="protein sequence ID" value="SHO45059.1"/>
    <property type="molecule type" value="Genomic_DNA"/>
</dbReference>
<dbReference type="InterPro" id="IPR054701">
    <property type="entry name" value="DVU0298-like"/>
</dbReference>
<dbReference type="RefSeq" id="WP_073612321.1">
    <property type="nucleotide sequence ID" value="NZ_FRFE01000003.1"/>
</dbReference>
<sequence>MSKRKITNPPWCPFCGHKVGRPGNAAQRKLNEFPVGQCQCGAVYTCDATGHNVGAAMVEALVQACNNNWDFAWELLPEDDYLTGRIENYDEQTHEVYEKGNIDGRYVRGVLYFVRLHTEIADIAARFEEKQAAREISANDAAEELKHAKRAEVEPAPDKNRKRLRADKKLVRELVDRSDVDTLVALCFDDRKTLRLMQRLLYDPVDEQRWHVGWLMGQVCARVATREPGQVSELLHRLFEACNDSAATHWGMVETLGSVIAARPDIFGAFTRYLLNFISQDTTRVQVIWALGEIAETRPDLIRDTPFFNLFHFLQHPDAAVRGHVARLLGRLGASEATMQIMALSDDDRELVIWEKGSMVTTTVAKEAAKALAAIQEGVNTKK</sequence>
<dbReference type="STRING" id="1121416.SAMN02745220_00982"/>
<gene>
    <name evidence="1" type="ORF">SAMN02745220_00982</name>
</gene>
<accession>A0A1M7Y0D1</accession>
<keyword evidence="2" id="KW-1185">Reference proteome</keyword>
<reference evidence="1 2" key="1">
    <citation type="submission" date="2016-12" db="EMBL/GenBank/DDBJ databases">
        <authorList>
            <person name="Song W.-J."/>
            <person name="Kurnit D.M."/>
        </authorList>
    </citation>
    <scope>NUCLEOTIDE SEQUENCE [LARGE SCALE GENOMIC DNA]</scope>
    <source>
        <strain evidence="1 2">DSM 18488</strain>
    </source>
</reference>
<dbReference type="SUPFAM" id="SSF48371">
    <property type="entry name" value="ARM repeat"/>
    <property type="match status" value="1"/>
</dbReference>
<dbReference type="Proteomes" id="UP000184603">
    <property type="component" value="Unassembled WGS sequence"/>
</dbReference>